<dbReference type="SMART" id="SM00382">
    <property type="entry name" value="AAA"/>
    <property type="match status" value="1"/>
</dbReference>
<dbReference type="InterPro" id="IPR006703">
    <property type="entry name" value="G_AIG1"/>
</dbReference>
<keyword evidence="7" id="KW-1185">Reference proteome</keyword>
<feature type="region of interest" description="Disordered" evidence="4">
    <location>
        <begin position="152"/>
        <end position="173"/>
    </location>
</feature>
<name>A0A914BLZ5_PATMI</name>
<protein>
    <recommendedName>
        <fullName evidence="5">Fibronectin type-III domain-containing protein</fullName>
    </recommendedName>
</protein>
<dbReference type="InterPro" id="IPR013783">
    <property type="entry name" value="Ig-like_fold"/>
</dbReference>
<dbReference type="InterPro" id="IPR040581">
    <property type="entry name" value="Thioredoxin_11"/>
</dbReference>
<dbReference type="InterPro" id="IPR003593">
    <property type="entry name" value="AAA+_ATPase"/>
</dbReference>
<organism evidence="6 7">
    <name type="scientific">Patiria miniata</name>
    <name type="common">Bat star</name>
    <name type="synonym">Asterina miniata</name>
    <dbReference type="NCBI Taxonomy" id="46514"/>
    <lineage>
        <taxon>Eukaryota</taxon>
        <taxon>Metazoa</taxon>
        <taxon>Echinodermata</taxon>
        <taxon>Eleutherozoa</taxon>
        <taxon>Asterozoa</taxon>
        <taxon>Asteroidea</taxon>
        <taxon>Valvatacea</taxon>
        <taxon>Valvatida</taxon>
        <taxon>Asterinidae</taxon>
        <taxon>Patiria</taxon>
    </lineage>
</organism>
<comment type="similarity">
    <text evidence="1">Belongs to the TRAFAC class TrmE-Era-EngA-EngB-Septin-like GTPase superfamily. AIG1/Toc34/Toc159-like paraseptin GTPase family. IAN subfamily.</text>
</comment>
<dbReference type="InterPro" id="IPR027417">
    <property type="entry name" value="P-loop_NTPase"/>
</dbReference>
<dbReference type="Gene3D" id="2.60.40.10">
    <property type="entry name" value="Immunoglobulins"/>
    <property type="match status" value="4"/>
</dbReference>
<dbReference type="PANTHER" id="PTHR31594:SF14">
    <property type="entry name" value="FIBRONECTIN TYPE-III DOMAIN-CONTAINING PROTEIN"/>
    <property type="match status" value="1"/>
</dbReference>
<feature type="domain" description="Fibronectin type-III" evidence="5">
    <location>
        <begin position="368"/>
        <end position="467"/>
    </location>
</feature>
<dbReference type="GeneID" id="119744987"/>
<dbReference type="OrthoDB" id="8954335at2759"/>
<reference evidence="6" key="1">
    <citation type="submission" date="2022-11" db="UniProtKB">
        <authorList>
            <consortium name="EnsemblMetazoa"/>
        </authorList>
    </citation>
    <scope>IDENTIFICATION</scope>
</reference>
<feature type="domain" description="Fibronectin type-III" evidence="5">
    <location>
        <begin position="264"/>
        <end position="366"/>
    </location>
</feature>
<accession>A0A914BLZ5</accession>
<dbReference type="CDD" id="cd00063">
    <property type="entry name" value="FN3"/>
    <property type="match status" value="4"/>
</dbReference>
<evidence type="ECO:0000313" key="7">
    <source>
        <dbReference type="Proteomes" id="UP000887568"/>
    </source>
</evidence>
<dbReference type="PROSITE" id="PS50853">
    <property type="entry name" value="FN3"/>
    <property type="match status" value="4"/>
</dbReference>
<dbReference type="SMART" id="SM00060">
    <property type="entry name" value="FN3"/>
    <property type="match status" value="4"/>
</dbReference>
<dbReference type="InterPro" id="IPR052090">
    <property type="entry name" value="Cytolytic_pore-forming_toxin"/>
</dbReference>
<dbReference type="SUPFAM" id="SSF49265">
    <property type="entry name" value="Fibronectin type III"/>
    <property type="match status" value="2"/>
</dbReference>
<keyword evidence="2" id="KW-0547">Nucleotide-binding</keyword>
<dbReference type="RefSeq" id="XP_038077139.1">
    <property type="nucleotide sequence ID" value="XM_038221211.1"/>
</dbReference>
<evidence type="ECO:0000259" key="5">
    <source>
        <dbReference type="PROSITE" id="PS50853"/>
    </source>
</evidence>
<dbReference type="SUPFAM" id="SSF52540">
    <property type="entry name" value="P-loop containing nucleoside triphosphate hydrolases"/>
    <property type="match status" value="1"/>
</dbReference>
<sequence>MSFLRTKARLFADFFRSNRESKCTKFIVTGYSVGSSAGEGAKTGGTILLYEQGILAQEDFEPPSQPGKPKCDVMDHNSIDISWSPPQYGQDSVQRYIVKWKRFGKKQVFLDEVRTEKGDTCFTLKNLEPNESLEFQITAVCSVGVSPDSESSYRVRTLPASPPGKPEARPASASSIALEWEHPAQSGKKVTIRSYAIKYGKVVNGTVPNWQPEEETGSSEGRFTVRKLETNVSYVFQVVAIYESGVTSLPSASSDVCATFPVSQPGKPELGNVTASSVDMKWKGPTKIGQGVKLKEYFIEYAQLKEQKGPSAERTWEQVLTNGMDDGYNLTDLLPNTTYICRVVLVCENDYLTPSETSVPFTTLPAGPPTDVTVEQISATDIEVTWSKPTVISKQKVIKHYRVKYQIVDGTASAEKMEIKTNNDSCTSTISDATPETEFKIWVTAVCAEKDELGESSKVVSFTTKKLLKHEIRVNAKMLQPGYKKNGKPCILKFPLEEVCCRPHGQSFSFGEPPKIQGVEHKVIMVVGVTGSGKSTLINAIANHILDVDRKDDFRFKMVDVNEARGSSQAYSQTQVLTSYTLYRHNYLSLPYTLTIIDTPGFGDTRGIERDKAIMDKIREFFLDSESHGIDHIDAIGFVVQASQARLTQTQKYVFDSILSVFGKDISDNIRLLVTFADQSEPPVLAAVKAAEIPYTGNAFKFNNSALFSVNAKNDSRSKKKAGKEEKGDVVDWFWKMGKENMADFLLEIQTLEPQSLVLTKEVLEERKRLEVTVQGLQPQINLVICKLEELQAELQLLQQHEAEIEANKDFKFELEVPKSKMVKITGGEFITNCSKCHFTCHYPCRIADDTMKDKCKAMKYGFCTACPQKCAWDVHFNQPYRFEFYREKEQRTYGEIEARYKDASGKKMTVEQVIRKLVEEVKTVRTCVYELVSDTRKSIMRLEEIALKPNPLSTPEYVDVLIESEKRSHVPGWQTRVNVLQELRKEAEILDKVKDENFDPFQNYKTMFQPAGKDKKPSLIARIWASLMPQ</sequence>
<feature type="domain" description="Fibronectin type-III" evidence="5">
    <location>
        <begin position="162"/>
        <end position="262"/>
    </location>
</feature>
<feature type="domain" description="Fibronectin type-III" evidence="5">
    <location>
        <begin position="65"/>
        <end position="160"/>
    </location>
</feature>
<dbReference type="AlphaFoldDB" id="A0A914BLZ5"/>
<dbReference type="Pfam" id="PF00041">
    <property type="entry name" value="fn3"/>
    <property type="match status" value="4"/>
</dbReference>
<dbReference type="CDD" id="cd00882">
    <property type="entry name" value="Ras_like_GTPase"/>
    <property type="match status" value="1"/>
</dbReference>
<dbReference type="OMA" id="MECKETE"/>
<dbReference type="GO" id="GO:0005525">
    <property type="term" value="F:GTP binding"/>
    <property type="evidence" value="ECO:0007669"/>
    <property type="project" value="InterPro"/>
</dbReference>
<dbReference type="Pfam" id="PF18078">
    <property type="entry name" value="Thioredoxin_11"/>
    <property type="match status" value="1"/>
</dbReference>
<keyword evidence="3" id="KW-0175">Coiled coil</keyword>
<evidence type="ECO:0000256" key="3">
    <source>
        <dbReference type="SAM" id="Coils"/>
    </source>
</evidence>
<proteinExistence type="inferred from homology"/>
<dbReference type="InterPro" id="IPR003961">
    <property type="entry name" value="FN3_dom"/>
</dbReference>
<dbReference type="InterPro" id="IPR036116">
    <property type="entry name" value="FN3_sf"/>
</dbReference>
<dbReference type="Proteomes" id="UP000887568">
    <property type="component" value="Unplaced"/>
</dbReference>
<dbReference type="Pfam" id="PF04548">
    <property type="entry name" value="AIG1"/>
    <property type="match status" value="1"/>
</dbReference>
<feature type="coiled-coil region" evidence="3">
    <location>
        <begin position="781"/>
        <end position="808"/>
    </location>
</feature>
<dbReference type="EnsemblMetazoa" id="XM_038221211.1">
    <property type="protein sequence ID" value="XP_038077139.1"/>
    <property type="gene ID" value="LOC119744987"/>
</dbReference>
<dbReference type="PANTHER" id="PTHR31594">
    <property type="entry name" value="AIG1-TYPE G DOMAIN-CONTAINING PROTEIN"/>
    <property type="match status" value="1"/>
</dbReference>
<evidence type="ECO:0000256" key="1">
    <source>
        <dbReference type="ARBA" id="ARBA00008535"/>
    </source>
</evidence>
<dbReference type="Gene3D" id="3.40.50.300">
    <property type="entry name" value="P-loop containing nucleotide triphosphate hydrolases"/>
    <property type="match status" value="1"/>
</dbReference>
<evidence type="ECO:0000256" key="2">
    <source>
        <dbReference type="ARBA" id="ARBA00022741"/>
    </source>
</evidence>
<evidence type="ECO:0000256" key="4">
    <source>
        <dbReference type="SAM" id="MobiDB-lite"/>
    </source>
</evidence>
<evidence type="ECO:0000313" key="6">
    <source>
        <dbReference type="EnsemblMetazoa" id="XP_038077139.1"/>
    </source>
</evidence>